<organism evidence="1 2">
    <name type="scientific">Trichoderma gamsii</name>
    <dbReference type="NCBI Taxonomy" id="398673"/>
    <lineage>
        <taxon>Eukaryota</taxon>
        <taxon>Fungi</taxon>
        <taxon>Dikarya</taxon>
        <taxon>Ascomycota</taxon>
        <taxon>Pezizomycotina</taxon>
        <taxon>Sordariomycetes</taxon>
        <taxon>Hypocreomycetidae</taxon>
        <taxon>Hypocreales</taxon>
        <taxon>Hypocreaceae</taxon>
        <taxon>Trichoderma</taxon>
    </lineage>
</organism>
<comment type="caution">
    <text evidence="1">The sequence shown here is derived from an EMBL/GenBank/DDBJ whole genome shotgun (WGS) entry which is preliminary data.</text>
</comment>
<evidence type="ECO:0000313" key="1">
    <source>
        <dbReference type="EMBL" id="PNP48795.1"/>
    </source>
</evidence>
<name>A0A2K0TTE5_9HYPO</name>
<evidence type="ECO:0000313" key="2">
    <source>
        <dbReference type="Proteomes" id="UP000236546"/>
    </source>
</evidence>
<proteinExistence type="predicted"/>
<dbReference type="AlphaFoldDB" id="A0A2K0TTE5"/>
<reference evidence="1 2" key="1">
    <citation type="submission" date="2017-02" db="EMBL/GenBank/DDBJ databases">
        <title>Genomes of Trichoderma spp. with biocontrol activity.</title>
        <authorList>
            <person name="Gardiner D."/>
            <person name="Kazan K."/>
            <person name="Vos C."/>
            <person name="Harvey P."/>
        </authorList>
    </citation>
    <scope>NUCLEOTIDE SEQUENCE [LARGE SCALE GENOMIC DNA]</scope>
    <source>
        <strain evidence="1 2">A5MH</strain>
    </source>
</reference>
<sequence>MEGDAAEFARPLSDPNGSVAGTGFCSTAGNAMGVAEWLLAVGYGAEDSTMEW</sequence>
<gene>
    <name evidence="1" type="ORF">TGAMA5MH_00249</name>
</gene>
<dbReference type="EMBL" id="MTYH01000002">
    <property type="protein sequence ID" value="PNP48795.1"/>
    <property type="molecule type" value="Genomic_DNA"/>
</dbReference>
<dbReference type="Proteomes" id="UP000236546">
    <property type="component" value="Unassembled WGS sequence"/>
</dbReference>
<accession>A0A2K0TTE5</accession>
<protein>
    <submittedName>
        <fullName evidence="1">Uncharacterized protein</fullName>
    </submittedName>
</protein>